<keyword evidence="2" id="KW-1133">Transmembrane helix</keyword>
<feature type="transmembrane region" description="Helical" evidence="2">
    <location>
        <begin position="263"/>
        <end position="280"/>
    </location>
</feature>
<accession>A0ABU5T685</accession>
<proteinExistence type="predicted"/>
<keyword evidence="2" id="KW-0472">Membrane</keyword>
<evidence type="ECO:0000313" key="3">
    <source>
        <dbReference type="EMBL" id="MEA5455052.1"/>
    </source>
</evidence>
<gene>
    <name evidence="3" type="ORF">SPF06_10010</name>
</gene>
<keyword evidence="4" id="KW-1185">Reference proteome</keyword>
<evidence type="ECO:0000256" key="2">
    <source>
        <dbReference type="SAM" id="Phobius"/>
    </source>
</evidence>
<feature type="transmembrane region" description="Helical" evidence="2">
    <location>
        <begin position="184"/>
        <end position="206"/>
    </location>
</feature>
<feature type="region of interest" description="Disordered" evidence="1">
    <location>
        <begin position="288"/>
        <end position="307"/>
    </location>
</feature>
<dbReference type="EMBL" id="JAYGGQ010000006">
    <property type="protein sequence ID" value="MEA5455052.1"/>
    <property type="molecule type" value="Genomic_DNA"/>
</dbReference>
<feature type="transmembrane region" description="Helical" evidence="2">
    <location>
        <begin position="53"/>
        <end position="75"/>
    </location>
</feature>
<comment type="caution">
    <text evidence="3">The sequence shown here is derived from an EMBL/GenBank/DDBJ whole genome shotgun (WGS) entry which is preliminary data.</text>
</comment>
<feature type="transmembrane region" description="Helical" evidence="2">
    <location>
        <begin position="87"/>
        <end position="107"/>
    </location>
</feature>
<reference evidence="3 4" key="1">
    <citation type="submission" date="2023-12" db="EMBL/GenBank/DDBJ databases">
        <title>Sinomonas terricola sp. nov, isolated from litchi orchard soil in Guangdong, PR China.</title>
        <authorList>
            <person name="Jiaxin W."/>
            <person name="Yang Z."/>
            <person name="Honghui Z."/>
        </authorList>
    </citation>
    <scope>NUCLEOTIDE SEQUENCE [LARGE SCALE GENOMIC DNA]</scope>
    <source>
        <strain evidence="3 4">JGH33</strain>
    </source>
</reference>
<sequence>MTYASPALPGTTRRTGFRATGALSAGAAGLALVGAGAWLPWLTVFNGLTTIRGFALDGGYLAGIALLAAGMLVLAGRRGGSAFLRPLAMIGCTVVLGDSLFSGWRIASYVGDPGPAAGLVMPVAGIGPLVMAVGGLALLFAGAVAPLGRRRLEPGLGLPLVLAVALFTAGWIHVVLAPEHFAESLLLGVGFLASGLMQIALSSLVVGRPRDGVLSLSIATNVALIALYAYAVLVGLPGDGGADSAHATGLIIGSGEAIEPTGVAAKLAELVALAFAIVLLRRSSTAAARPSPEAPLGAPGQADSANG</sequence>
<evidence type="ECO:0000256" key="1">
    <source>
        <dbReference type="SAM" id="MobiDB-lite"/>
    </source>
</evidence>
<feature type="transmembrane region" description="Helical" evidence="2">
    <location>
        <begin position="21"/>
        <end position="41"/>
    </location>
</feature>
<evidence type="ECO:0000313" key="4">
    <source>
        <dbReference type="Proteomes" id="UP001304769"/>
    </source>
</evidence>
<protein>
    <submittedName>
        <fullName evidence="3">Uncharacterized protein</fullName>
    </submittedName>
</protein>
<dbReference type="Proteomes" id="UP001304769">
    <property type="component" value="Unassembled WGS sequence"/>
</dbReference>
<keyword evidence="2" id="KW-0812">Transmembrane</keyword>
<feature type="transmembrane region" description="Helical" evidence="2">
    <location>
        <begin position="119"/>
        <end position="144"/>
    </location>
</feature>
<feature type="transmembrane region" description="Helical" evidence="2">
    <location>
        <begin position="156"/>
        <end position="178"/>
    </location>
</feature>
<feature type="transmembrane region" description="Helical" evidence="2">
    <location>
        <begin position="213"/>
        <end position="233"/>
    </location>
</feature>
<name>A0ABU5T685_9MICC</name>
<organism evidence="3 4">
    <name type="scientific">Sinomonas terricola</name>
    <dbReference type="NCBI Taxonomy" id="3110330"/>
    <lineage>
        <taxon>Bacteria</taxon>
        <taxon>Bacillati</taxon>
        <taxon>Actinomycetota</taxon>
        <taxon>Actinomycetes</taxon>
        <taxon>Micrococcales</taxon>
        <taxon>Micrococcaceae</taxon>
        <taxon>Sinomonas</taxon>
    </lineage>
</organism>
<dbReference type="RefSeq" id="WP_323278905.1">
    <property type="nucleotide sequence ID" value="NZ_JAYGGQ010000006.1"/>
</dbReference>